<feature type="region of interest" description="Disordered" evidence="1">
    <location>
        <begin position="97"/>
        <end position="127"/>
    </location>
</feature>
<organism evidence="2 3">
    <name type="scientific">Azotobacter chroococcum</name>
    <dbReference type="NCBI Taxonomy" id="353"/>
    <lineage>
        <taxon>Bacteria</taxon>
        <taxon>Pseudomonadati</taxon>
        <taxon>Pseudomonadota</taxon>
        <taxon>Gammaproteobacteria</taxon>
        <taxon>Pseudomonadales</taxon>
        <taxon>Pseudomonadaceae</taxon>
        <taxon>Azotobacter</taxon>
    </lineage>
</organism>
<dbReference type="EMBL" id="CP066310">
    <property type="protein sequence ID" value="QQE90353.1"/>
    <property type="molecule type" value="Genomic_DNA"/>
</dbReference>
<protein>
    <submittedName>
        <fullName evidence="2">Uncharacterized protein</fullName>
    </submittedName>
</protein>
<dbReference type="AlphaFoldDB" id="A0AAP9YGP3"/>
<name>A0AAP9YGP3_9GAMM</name>
<proteinExistence type="predicted"/>
<reference evidence="2 3" key="1">
    <citation type="submission" date="2020-12" db="EMBL/GenBank/DDBJ databases">
        <title>Genomic Analysis and Response surface optimization of nitrogen-fixing conditions for A. chroococcum strain HR1, Isolation from rhizosphere soil.</title>
        <authorList>
            <person name="Li J."/>
            <person name="Yang H."/>
            <person name="Liu H."/>
            <person name="Wang C."/>
            <person name="Tian Y."/>
            <person name="Lu X.Y."/>
        </authorList>
    </citation>
    <scope>NUCLEOTIDE SEQUENCE [LARGE SCALE GENOMIC DNA]</scope>
    <source>
        <strain evidence="2 3">HR1</strain>
    </source>
</reference>
<evidence type="ECO:0000313" key="3">
    <source>
        <dbReference type="Proteomes" id="UP000596192"/>
    </source>
</evidence>
<dbReference type="RefSeq" id="WP_198867710.1">
    <property type="nucleotide sequence ID" value="NZ_CP066310.1"/>
</dbReference>
<evidence type="ECO:0000256" key="1">
    <source>
        <dbReference type="SAM" id="MobiDB-lite"/>
    </source>
</evidence>
<accession>A0AAP9YGP3</accession>
<feature type="compositionally biased region" description="Basic and acidic residues" evidence="1">
    <location>
        <begin position="219"/>
        <end position="245"/>
    </location>
</feature>
<dbReference type="Proteomes" id="UP000596192">
    <property type="component" value="Chromosome"/>
</dbReference>
<feature type="region of interest" description="Disordered" evidence="1">
    <location>
        <begin position="197"/>
        <end position="253"/>
    </location>
</feature>
<evidence type="ECO:0000313" key="2">
    <source>
        <dbReference type="EMBL" id="QQE90353.1"/>
    </source>
</evidence>
<sequence length="827" mass="91922">MAINRLDHKTAKGVTTEHGNIIKSRKIIAQVLPQIPLSGYRVDALSKIDAPTLLANLLCSYRAESEMERIGHKKISLLGRMSLLILVGGAGWAAGSAQAGDEMPGSTGDAGKSNDNELRRQATQPSEKLSALVEEYRTQDPNASFSFFNGHIDSFSTTPKETIPEYAVKTLKELGLPAQAAELLKIQAPIFSGTLEKQSHDVEAKPDEQLPYVGEEAQEPEKSKGKAKEDARESSTDEVAEENRTEASPSPHEMLEWDRPTKELLAKEKRAASKILQAFLEQHGNLFEISTKELNDSMELMDFTHGAYTRKAIYKQFYSKNEAILYGKTIVQFDINWNVVGISRMIVTPQKFPLDKLKAGIPGDKAIKIASDAKEDCASDDAKPLLVEPSIDLIRKRRVWNVELTSKRGACHWRVIVDRAEGTVLNVSDLVSQAYNDAKVNRWYFTGGDLFSPQQIVSPNQYTRNDRRLEHDFFYMMNDHRCEGSAETDCATTPQVGDTWCENAYGTENGSSYIRATRRLDRDFASYYPGGGSETFGETNAYYWGRGFSQWLKPSLDALGVLPGSASDYPRVLIISDACENRSWYNSVFAVTTDDDKGEGGDVIRLAHNNPAGPSDNNAACQGGGCFDNPGNLHHELNHFYLNRYHDVGTDLDCGSAVQLQLTHEGALGTAVPQAFWHDYYNVGYAPADTNKLYFSDSNVGRVHTNDGNLSKLTDFSCVNAASTGDPYSAGRVVGQALWKFYHGKKVDGDVITNTWYPSTDTDFNTLVYWAAELQSSSTYQDRYEFANRVMEILDKHSNWSSSGKGDYCDIFATHELGNYIDPEYCN</sequence>
<feature type="compositionally biased region" description="Basic and acidic residues" evidence="1">
    <location>
        <begin position="197"/>
        <end position="208"/>
    </location>
</feature>
<gene>
    <name evidence="2" type="ORF">GKQ51_08785</name>
</gene>